<proteinExistence type="predicted"/>
<feature type="region of interest" description="Disordered" evidence="9">
    <location>
        <begin position="381"/>
        <end position="412"/>
    </location>
</feature>
<dbReference type="PANTHER" id="PTHR34997">
    <property type="entry name" value="AM15"/>
    <property type="match status" value="1"/>
</dbReference>
<dbReference type="EMBL" id="JAACJM010000009">
    <property type="protein sequence ID" value="KAF5371213.1"/>
    <property type="molecule type" value="Genomic_DNA"/>
</dbReference>
<keyword evidence="7" id="KW-0449">Lipoprotein</keyword>
<dbReference type="InterPro" id="IPR036779">
    <property type="entry name" value="LysM_dom_sf"/>
</dbReference>
<feature type="domain" description="LysM" evidence="12">
    <location>
        <begin position="416"/>
        <end position="460"/>
    </location>
</feature>
<dbReference type="InterPro" id="IPR018392">
    <property type="entry name" value="LysM"/>
</dbReference>
<evidence type="ECO:0000256" key="3">
    <source>
        <dbReference type="ARBA" id="ARBA00022622"/>
    </source>
</evidence>
<sequence>MLSVSTVFLALVLTASAHSHIPSRRSLRSLHARAVTDPIEACNQGFSMTYDDGPHIYTTNVSTNLHNANAKGTFYMNGNNYNCIYDPDIVTDVQTVWNHGHEIAHHTWSHPNVSSLTNDEIDIEIMRLDQAFIKILGIKPNIFRPPYGAILPAQVNYITTKHKKTVVTWELDSGDSQGVNTNAGVLAFYQGLADAAKKSGTTPHFTLGHDVLKQTGTSSKEAVAILQSANFNLITTADCLGLQPYTYIGPPQTRDASWTCDGDWDVSQYSETSGTTSSTSASNTRTSASGTSNSGSTSTSTTSSSNTTPSSTGCGKIPYTVKSGDYCWLIANNNGLTVDQLQSYNPGMDCGNLQIGLVLQLCAAQSGSSTSAITTTTTRATSTSTVASNSTSTTVRSSTTSTTAATSPSSTGCGKAPYTVKSGDYCWLIANNNGLTVDQLQSYNPGVDCGNLQIGAVLQLCAATSGSASTSRVTTSTSASTASTTSSRATTSSASASISISTTSRPATTSTTAVTTPSPAGCGKAPYTVKSGDYCWLIANNNGLTVDQLQSYNPGVDCGNLQIGAVLQLCATTSGSASTSRVTTSTSASTASTTSSRATTTSTTASNSISTTSRPATTSTSTSGSSTATAACKRTVRLASNLSCQSIANQYIISLANLKLWNPSINCGSSSASVKSDVRFIRDLVLDYLLFTDLKLGFGWIRINTNYCTLHYIFHCFDEKPWKSAAAAVMNGNNWNCIYDPDIVADVQTVWNHGHEIAHHTWSHPNVSTLTNDQIDVEIMRLDQAFIKILGVKPNIFRPPYGAILPAQVNYITSKHNKIVVTWDQDSGDSMGVNTVPGVLAFYQGLAAAANNSGVMPRAPEFTLAHDVLKQTGTSSAEAIAILQSASFDLITSAACLGVQPYTYIGSPQTRDDSWTCDGTWTVNMYSETPGSTGSSSSSFSSTASTSTSSSGSASGTTSGSASASTSSGCSKTPYIVQNGDYCWKIANDNGLTVDQLQSYNPILNCNALAVGTPVHLCSPTSGSANSASASPSTSTSSTGSTPGTSSSSSSGAATTTTTTTTTTSACTKAPYTVKSGEYCWLIANNNGLSVDQLQSYNPGLNCGALQVGVDLQLCPSSAGSTTDITGTSSANPGSSGTTSGSNTSTSPTNSGSSGVTSGSSSTSTSASTNDNGLSVDQLQSYNPGVDCSNLQVGVTLKLCPSTSPLSTGSSSSSSPAASSSSSSAASRTSSSSSSVSRTSASSSSSSSTSKATNPVSNCKNSVTLSTPDTCQKLATRYGQSLENIRLWNPHVTCGNSGTGRVNQGISICISI</sequence>
<feature type="region of interest" description="Disordered" evidence="9">
    <location>
        <begin position="1022"/>
        <end position="1060"/>
    </location>
</feature>
<dbReference type="Gene3D" id="3.20.20.370">
    <property type="entry name" value="Glycoside hydrolase/deacetylase"/>
    <property type="match status" value="2"/>
</dbReference>
<evidence type="ECO:0000256" key="10">
    <source>
        <dbReference type="SAM" id="SignalP"/>
    </source>
</evidence>
<evidence type="ECO:0000259" key="12">
    <source>
        <dbReference type="PROSITE" id="PS51782"/>
    </source>
</evidence>
<keyword evidence="5" id="KW-0843">Virulence</keyword>
<keyword evidence="4" id="KW-0147">Chitin-binding</keyword>
<feature type="compositionally biased region" description="Low complexity" evidence="9">
    <location>
        <begin position="1126"/>
        <end position="1170"/>
    </location>
</feature>
<keyword evidence="14" id="KW-1185">Reference proteome</keyword>
<protein>
    <recommendedName>
        <fullName evidence="15">Chitin deacetylase</fullName>
    </recommendedName>
</protein>
<dbReference type="InterPro" id="IPR002509">
    <property type="entry name" value="NODB_dom"/>
</dbReference>
<feature type="domain" description="LysM" evidence="12">
    <location>
        <begin position="634"/>
        <end position="678"/>
    </location>
</feature>
<feature type="compositionally biased region" description="Low complexity" evidence="9">
    <location>
        <begin position="931"/>
        <end position="969"/>
    </location>
</feature>
<feature type="domain" description="LysM" evidence="12">
    <location>
        <begin position="1152"/>
        <end position="1199"/>
    </location>
</feature>
<dbReference type="GO" id="GO:0098552">
    <property type="term" value="C:side of membrane"/>
    <property type="evidence" value="ECO:0007669"/>
    <property type="project" value="UniProtKB-KW"/>
</dbReference>
<feature type="compositionally biased region" description="Low complexity" evidence="9">
    <location>
        <begin position="1204"/>
        <end position="1250"/>
    </location>
</feature>
<feature type="region of interest" description="Disordered" evidence="9">
    <location>
        <begin position="577"/>
        <end position="626"/>
    </location>
</feature>
<feature type="signal peptide" evidence="10">
    <location>
        <begin position="1"/>
        <end position="17"/>
    </location>
</feature>
<dbReference type="GO" id="GO:0008061">
    <property type="term" value="F:chitin binding"/>
    <property type="evidence" value="ECO:0007669"/>
    <property type="project" value="UniProtKB-KW"/>
</dbReference>
<feature type="region of interest" description="Disordered" evidence="9">
    <location>
        <begin position="1121"/>
        <end position="1178"/>
    </location>
</feature>
<evidence type="ECO:0000256" key="4">
    <source>
        <dbReference type="ARBA" id="ARBA00022669"/>
    </source>
</evidence>
<evidence type="ECO:0000256" key="7">
    <source>
        <dbReference type="ARBA" id="ARBA00023288"/>
    </source>
</evidence>
<dbReference type="SMART" id="SM00257">
    <property type="entry name" value="LysM"/>
    <property type="match status" value="7"/>
</dbReference>
<dbReference type="Pfam" id="PF01476">
    <property type="entry name" value="LysM"/>
    <property type="match status" value="7"/>
</dbReference>
<feature type="domain" description="LysM" evidence="12">
    <location>
        <begin position="1070"/>
        <end position="1114"/>
    </location>
</feature>
<dbReference type="GO" id="GO:0016810">
    <property type="term" value="F:hydrolase activity, acting on carbon-nitrogen (but not peptide) bonds"/>
    <property type="evidence" value="ECO:0007669"/>
    <property type="project" value="InterPro"/>
</dbReference>
<evidence type="ECO:0000256" key="8">
    <source>
        <dbReference type="ARBA" id="ARBA00023316"/>
    </source>
</evidence>
<dbReference type="PROSITE" id="PS51782">
    <property type="entry name" value="LYSM"/>
    <property type="match status" value="8"/>
</dbReference>
<evidence type="ECO:0000256" key="2">
    <source>
        <dbReference type="ARBA" id="ARBA00022475"/>
    </source>
</evidence>
<evidence type="ECO:0000313" key="13">
    <source>
        <dbReference type="EMBL" id="KAF5371213.1"/>
    </source>
</evidence>
<evidence type="ECO:0000313" key="14">
    <source>
        <dbReference type="Proteomes" id="UP000559256"/>
    </source>
</evidence>
<feature type="region of interest" description="Disordered" evidence="9">
    <location>
        <begin position="930"/>
        <end position="969"/>
    </location>
</feature>
<dbReference type="OrthoDB" id="5985073at2759"/>
<name>A0A8H5LVM5_9AGAR</name>
<evidence type="ECO:0000256" key="6">
    <source>
        <dbReference type="ARBA" id="ARBA00023136"/>
    </source>
</evidence>
<feature type="region of interest" description="Disordered" evidence="9">
    <location>
        <begin position="495"/>
        <end position="518"/>
    </location>
</feature>
<reference evidence="13 14" key="1">
    <citation type="journal article" date="2020" name="ISME J.">
        <title>Uncovering the hidden diversity of litter-decomposition mechanisms in mushroom-forming fungi.</title>
        <authorList>
            <person name="Floudas D."/>
            <person name="Bentzer J."/>
            <person name="Ahren D."/>
            <person name="Johansson T."/>
            <person name="Persson P."/>
            <person name="Tunlid A."/>
        </authorList>
    </citation>
    <scope>NUCLEOTIDE SEQUENCE [LARGE SCALE GENOMIC DNA]</scope>
    <source>
        <strain evidence="13 14">CBS 291.85</strain>
    </source>
</reference>
<keyword evidence="6" id="KW-0472">Membrane</keyword>
<dbReference type="GO" id="GO:0005975">
    <property type="term" value="P:carbohydrate metabolic process"/>
    <property type="evidence" value="ECO:0007669"/>
    <property type="project" value="InterPro"/>
</dbReference>
<dbReference type="CDD" id="cd00118">
    <property type="entry name" value="LysM"/>
    <property type="match status" value="6"/>
</dbReference>
<feature type="domain" description="LysM" evidence="12">
    <location>
        <begin position="525"/>
        <end position="569"/>
    </location>
</feature>
<dbReference type="InterPro" id="IPR052210">
    <property type="entry name" value="LysM1-like"/>
</dbReference>
<feature type="region of interest" description="Disordered" evidence="9">
    <location>
        <begin position="1204"/>
        <end position="1259"/>
    </location>
</feature>
<evidence type="ECO:0000256" key="1">
    <source>
        <dbReference type="ARBA" id="ARBA00004609"/>
    </source>
</evidence>
<feature type="domain" description="LysM" evidence="12">
    <location>
        <begin position="973"/>
        <end position="1017"/>
    </location>
</feature>
<accession>A0A8H5LVM5</accession>
<dbReference type="GO" id="GO:0005886">
    <property type="term" value="C:plasma membrane"/>
    <property type="evidence" value="ECO:0007669"/>
    <property type="project" value="UniProtKB-SubCell"/>
</dbReference>
<feature type="domain" description="LysM" evidence="12">
    <location>
        <begin position="317"/>
        <end position="361"/>
    </location>
</feature>
<organism evidence="13 14">
    <name type="scientific">Tetrapyrgos nigripes</name>
    <dbReference type="NCBI Taxonomy" id="182062"/>
    <lineage>
        <taxon>Eukaryota</taxon>
        <taxon>Fungi</taxon>
        <taxon>Dikarya</taxon>
        <taxon>Basidiomycota</taxon>
        <taxon>Agaricomycotina</taxon>
        <taxon>Agaricomycetes</taxon>
        <taxon>Agaricomycetidae</taxon>
        <taxon>Agaricales</taxon>
        <taxon>Marasmiineae</taxon>
        <taxon>Marasmiaceae</taxon>
        <taxon>Tetrapyrgos</taxon>
    </lineage>
</organism>
<feature type="domain" description="NodB homology" evidence="11">
    <location>
        <begin position="692"/>
        <end position="891"/>
    </location>
</feature>
<feature type="domain" description="LysM" evidence="12">
    <location>
        <begin position="1261"/>
        <end position="1310"/>
    </location>
</feature>
<dbReference type="SUPFAM" id="SSF88713">
    <property type="entry name" value="Glycoside hydrolase/deacetylase"/>
    <property type="match status" value="2"/>
</dbReference>
<dbReference type="PROSITE" id="PS51677">
    <property type="entry name" value="NODB"/>
    <property type="match status" value="2"/>
</dbReference>
<dbReference type="PANTHER" id="PTHR34997:SF1">
    <property type="entry name" value="PEPTIDOGLYCAN-BINDING LYSIN DOMAIN"/>
    <property type="match status" value="1"/>
</dbReference>
<feature type="compositionally biased region" description="Low complexity" evidence="9">
    <location>
        <begin position="272"/>
        <end position="311"/>
    </location>
</feature>
<dbReference type="InterPro" id="IPR011330">
    <property type="entry name" value="Glyco_hydro/deAcase_b/a-brl"/>
</dbReference>
<keyword evidence="3" id="KW-0325">Glycoprotein</keyword>
<evidence type="ECO:0008006" key="15">
    <source>
        <dbReference type="Google" id="ProtNLM"/>
    </source>
</evidence>
<dbReference type="Gene3D" id="3.10.350.10">
    <property type="entry name" value="LysM domain"/>
    <property type="match status" value="8"/>
</dbReference>
<keyword evidence="2" id="KW-1003">Cell membrane</keyword>
<comment type="caution">
    <text evidence="13">The sequence shown here is derived from an EMBL/GenBank/DDBJ whole genome shotgun (WGS) entry which is preliminary data.</text>
</comment>
<feature type="domain" description="NodB homology" evidence="11">
    <location>
        <begin position="44"/>
        <end position="234"/>
    </location>
</feature>
<keyword evidence="10" id="KW-0732">Signal</keyword>
<dbReference type="GO" id="GO:0071555">
    <property type="term" value="P:cell wall organization"/>
    <property type="evidence" value="ECO:0007669"/>
    <property type="project" value="UniProtKB-KW"/>
</dbReference>
<keyword evidence="3" id="KW-0336">GPI-anchor</keyword>
<evidence type="ECO:0000256" key="5">
    <source>
        <dbReference type="ARBA" id="ARBA00023026"/>
    </source>
</evidence>
<gene>
    <name evidence="13" type="ORF">D9758_004116</name>
</gene>
<dbReference type="SUPFAM" id="SSF54106">
    <property type="entry name" value="LysM domain"/>
    <property type="match status" value="5"/>
</dbReference>
<dbReference type="Proteomes" id="UP000559256">
    <property type="component" value="Unassembled WGS sequence"/>
</dbReference>
<comment type="subcellular location">
    <subcellularLocation>
        <location evidence="1">Cell membrane</location>
        <topology evidence="1">Lipid-anchor</topology>
        <topology evidence="1">GPI-anchor</topology>
    </subcellularLocation>
</comment>
<feature type="chain" id="PRO_5034740198" description="Chitin deacetylase" evidence="10">
    <location>
        <begin position="18"/>
        <end position="1312"/>
    </location>
</feature>
<evidence type="ECO:0000256" key="9">
    <source>
        <dbReference type="SAM" id="MobiDB-lite"/>
    </source>
</evidence>
<dbReference type="Pfam" id="PF01522">
    <property type="entry name" value="Polysacc_deac_1"/>
    <property type="match status" value="2"/>
</dbReference>
<feature type="compositionally biased region" description="Low complexity" evidence="9">
    <location>
        <begin position="381"/>
        <end position="411"/>
    </location>
</feature>
<keyword evidence="8" id="KW-0961">Cell wall biogenesis/degradation</keyword>
<evidence type="ECO:0000259" key="11">
    <source>
        <dbReference type="PROSITE" id="PS51677"/>
    </source>
</evidence>
<feature type="region of interest" description="Disordered" evidence="9">
    <location>
        <begin position="271"/>
        <end position="311"/>
    </location>
</feature>